<dbReference type="InterPro" id="IPR019648">
    <property type="entry name" value="YebY"/>
</dbReference>
<evidence type="ECO:0000313" key="4">
    <source>
        <dbReference type="Proteomes" id="UP001495779"/>
    </source>
</evidence>
<dbReference type="Pfam" id="PF10709">
    <property type="entry name" value="DUF2511"/>
    <property type="match status" value="1"/>
</dbReference>
<dbReference type="RefSeq" id="WP_154622387.1">
    <property type="nucleotide sequence ID" value="NZ_CP095443.1"/>
</dbReference>
<gene>
    <name evidence="2" type="ORF">JRA39_001913</name>
    <name evidence="3" type="ORF">KDV35_09775</name>
</gene>
<keyword evidence="1" id="KW-0732">Signal</keyword>
<evidence type="ECO:0000256" key="1">
    <source>
        <dbReference type="SAM" id="SignalP"/>
    </source>
</evidence>
<feature type="signal peptide" evidence="1">
    <location>
        <begin position="1"/>
        <end position="20"/>
    </location>
</feature>
<evidence type="ECO:0000313" key="3">
    <source>
        <dbReference type="EMBL" id="MER5077139.1"/>
    </source>
</evidence>
<dbReference type="AlphaFoldDB" id="A0AAI9HZA4"/>
<protein>
    <submittedName>
        <fullName evidence="2">YebY family protein</fullName>
    </submittedName>
</protein>
<organism evidence="2">
    <name type="scientific">Providencia stuartii</name>
    <dbReference type="NCBI Taxonomy" id="588"/>
    <lineage>
        <taxon>Bacteria</taxon>
        <taxon>Pseudomonadati</taxon>
        <taxon>Pseudomonadota</taxon>
        <taxon>Gammaproteobacteria</taxon>
        <taxon>Enterobacterales</taxon>
        <taxon>Morganellaceae</taxon>
        <taxon>Providencia</taxon>
    </lineage>
</organism>
<evidence type="ECO:0000313" key="2">
    <source>
        <dbReference type="EMBL" id="EMP9432864.1"/>
    </source>
</evidence>
<reference evidence="3 4" key="1">
    <citation type="submission" date="2021-04" db="EMBL/GenBank/DDBJ databases">
        <title>Determining the burden of carbapenem-resistant Enterobacterales from a tertiary public heath setting in Bangladesh: a clinical, epidemiological, and molecular study.</title>
        <authorList>
            <person name="Farzana R."/>
            <person name="Walsh T.R."/>
        </authorList>
    </citation>
    <scope>NUCLEOTIDE SEQUENCE [LARGE SCALE GENOMIC DNA]</scope>
    <source>
        <strain evidence="3">Dmpro_s316</strain>
        <strain evidence="4">dmpro_s316</strain>
    </source>
</reference>
<dbReference type="EMBL" id="JAGSRH010000011">
    <property type="protein sequence ID" value="MER5077139.1"/>
    <property type="molecule type" value="Genomic_DNA"/>
</dbReference>
<dbReference type="EMBL" id="AAZDVE040000011">
    <property type="protein sequence ID" value="EMP9432864.1"/>
    <property type="molecule type" value="Genomic_DNA"/>
</dbReference>
<comment type="caution">
    <text evidence="2">The sequence shown here is derived from an EMBL/GenBank/DDBJ whole genome shotgun (WGS) entry which is preliminary data.</text>
</comment>
<dbReference type="Proteomes" id="UP001495779">
    <property type="component" value="Unassembled WGS sequence"/>
</dbReference>
<feature type="chain" id="PRO_5042600365" evidence="1">
    <location>
        <begin position="21"/>
        <end position="115"/>
    </location>
</feature>
<reference evidence="2" key="2">
    <citation type="submission" date="2024-02" db="EMBL/GenBank/DDBJ databases">
        <authorList>
            <consortium name="Clinical and Environmental Microbiology Branch: Whole genome sequencing antimicrobial resistance pathogens in the healthcare setting"/>
        </authorList>
    </citation>
    <scope>NUCLEOTIDE SEQUENCE</scope>
    <source>
        <strain evidence="2">2020GO-00142</strain>
    </source>
</reference>
<sequence>MKLKLALYSMLLVSTTFSVAAAPIETVSKKQFGDDWPFTREEVMLECRGNGALIVINPATLMQYPLNDVADSQMKNKEIKAQPIDVLLKPIDTQKTTEERIQPLKLAAEKLCKKA</sequence>
<accession>A0AAI9HZA4</accession>
<proteinExistence type="predicted"/>
<name>A0AAI9HZA4_PROST</name>